<dbReference type="Proteomes" id="UP000191418">
    <property type="component" value="Unassembled WGS sequence"/>
</dbReference>
<feature type="transmembrane region" description="Helical" evidence="8">
    <location>
        <begin position="378"/>
        <end position="398"/>
    </location>
</feature>
<dbReference type="SUPFAM" id="SSF103473">
    <property type="entry name" value="MFS general substrate transporter"/>
    <property type="match status" value="1"/>
</dbReference>
<proteinExistence type="inferred from homology"/>
<dbReference type="OrthoDB" id="63984at2"/>
<feature type="transmembrane region" description="Helical" evidence="8">
    <location>
        <begin position="148"/>
        <end position="167"/>
    </location>
</feature>
<dbReference type="GO" id="GO:0022857">
    <property type="term" value="F:transmembrane transporter activity"/>
    <property type="evidence" value="ECO:0007669"/>
    <property type="project" value="InterPro"/>
</dbReference>
<feature type="transmembrane region" description="Helical" evidence="8">
    <location>
        <begin position="115"/>
        <end position="136"/>
    </location>
</feature>
<keyword evidence="6 8" id="KW-1133">Transmembrane helix</keyword>
<sequence>MFVSDFILPNDSAFIRRSEPLFWRASLALFCGAFVTFANLYSTQALLPLLAKKFSISPAAASLSLSVATIALAVSLLFTPSLSDRLGRKSVMLSSLALTSLLGFAVTFAEHYSLLLLLRALQGASLAGLASIAMTYVSEEFSNDCRTLAMGLYVSGTAVGGMTGRIITGSLTEYYGWETALQVLAFVSLICTLLFAFMLPQSKHFSVRTFSIQGLLKGFGYHLKQPDQLGRFIHGFLLMGGLVSLYNYVGFRLSTAPYLLGESQIGWLFSIYLLGIFSSTWLGSKADRHGHRKVLLYSIAMMLIAVLLSLSPNLLLLILSLGLFTFGFFGAHSIVSSWTGLVAKSYKAQASALYLLFYYVGSSVMGVVGGYFWSHWYWPGVVALVTGLVLVSGFIAWMSPKEA</sequence>
<dbReference type="EMBL" id="MTSM01000003">
    <property type="protein sequence ID" value="OPX56493.1"/>
    <property type="molecule type" value="Genomic_DNA"/>
</dbReference>
<feature type="transmembrane region" description="Helical" evidence="8">
    <location>
        <begin position="21"/>
        <end position="42"/>
    </location>
</feature>
<gene>
    <name evidence="10" type="ORF">BTE48_03445</name>
</gene>
<keyword evidence="3" id="KW-0813">Transport</keyword>
<evidence type="ECO:0000313" key="11">
    <source>
        <dbReference type="Proteomes" id="UP000191418"/>
    </source>
</evidence>
<dbReference type="GO" id="GO:0005886">
    <property type="term" value="C:plasma membrane"/>
    <property type="evidence" value="ECO:0007669"/>
    <property type="project" value="UniProtKB-SubCell"/>
</dbReference>
<evidence type="ECO:0000256" key="3">
    <source>
        <dbReference type="ARBA" id="ARBA00022448"/>
    </source>
</evidence>
<dbReference type="InterPro" id="IPR036259">
    <property type="entry name" value="MFS_trans_sf"/>
</dbReference>
<keyword evidence="5 8" id="KW-0812">Transmembrane</keyword>
<evidence type="ECO:0000256" key="7">
    <source>
        <dbReference type="ARBA" id="ARBA00023136"/>
    </source>
</evidence>
<feature type="transmembrane region" description="Helical" evidence="8">
    <location>
        <begin position="265"/>
        <end position="282"/>
    </location>
</feature>
<accession>A0A1V4T7E4</accession>
<dbReference type="InterPro" id="IPR011701">
    <property type="entry name" value="MFS"/>
</dbReference>
<feature type="transmembrane region" description="Helical" evidence="8">
    <location>
        <begin position="317"/>
        <end position="341"/>
    </location>
</feature>
<dbReference type="PANTHER" id="PTHR43271:SF1">
    <property type="entry name" value="INNER MEMBRANE TRANSPORT PROTEIN YNFM"/>
    <property type="match status" value="1"/>
</dbReference>
<evidence type="ECO:0000313" key="10">
    <source>
        <dbReference type="EMBL" id="OPX56493.1"/>
    </source>
</evidence>
<evidence type="ECO:0000256" key="1">
    <source>
        <dbReference type="ARBA" id="ARBA00004651"/>
    </source>
</evidence>
<evidence type="ECO:0000256" key="8">
    <source>
        <dbReference type="SAM" id="Phobius"/>
    </source>
</evidence>
<evidence type="ECO:0000256" key="5">
    <source>
        <dbReference type="ARBA" id="ARBA00022692"/>
    </source>
</evidence>
<comment type="similarity">
    <text evidence="2">Belongs to the major facilitator superfamily.</text>
</comment>
<evidence type="ECO:0000256" key="4">
    <source>
        <dbReference type="ARBA" id="ARBA00022475"/>
    </source>
</evidence>
<feature type="transmembrane region" description="Helical" evidence="8">
    <location>
        <begin position="54"/>
        <end position="78"/>
    </location>
</feature>
<protein>
    <recommendedName>
        <fullName evidence="9">Major facilitator superfamily (MFS) profile domain-containing protein</fullName>
    </recommendedName>
</protein>
<keyword evidence="7 8" id="KW-0472">Membrane</keyword>
<keyword evidence="4" id="KW-1003">Cell membrane</keyword>
<name>A0A1V4T7E4_9GAMM</name>
<feature type="transmembrane region" description="Helical" evidence="8">
    <location>
        <begin position="179"/>
        <end position="199"/>
    </location>
</feature>
<dbReference type="AlphaFoldDB" id="A0A1V4T7E4"/>
<keyword evidence="11" id="KW-1185">Reference proteome</keyword>
<dbReference type="Gene3D" id="1.20.1250.20">
    <property type="entry name" value="MFS general substrate transporter like domains"/>
    <property type="match status" value="1"/>
</dbReference>
<dbReference type="CDD" id="cd17324">
    <property type="entry name" value="MFS_NepI_like"/>
    <property type="match status" value="1"/>
</dbReference>
<dbReference type="PROSITE" id="PS50850">
    <property type="entry name" value="MFS"/>
    <property type="match status" value="1"/>
</dbReference>
<feature type="transmembrane region" description="Helical" evidence="8">
    <location>
        <begin position="90"/>
        <end position="109"/>
    </location>
</feature>
<reference evidence="10 11" key="1">
    <citation type="submission" date="2017-01" db="EMBL/GenBank/DDBJ databases">
        <title>Genome Sequencing of a Marine Spirillum, Oceanospirillum multiglobuliferum ATCC 33336, from Japan.</title>
        <authorList>
            <person name="Carney J.G."/>
            <person name="Trachtenberg A.M."/>
            <person name="Rheaume B.A."/>
            <person name="Linnane J.D."/>
            <person name="Pitts N.L."/>
            <person name="Mykles D.L."/>
            <person name="Maclea K.S."/>
        </authorList>
    </citation>
    <scope>NUCLEOTIDE SEQUENCE [LARGE SCALE GENOMIC DNA]</scope>
    <source>
        <strain evidence="10 11">ATCC 33336</strain>
    </source>
</reference>
<evidence type="ECO:0000256" key="2">
    <source>
        <dbReference type="ARBA" id="ARBA00008335"/>
    </source>
</evidence>
<dbReference type="InterPro" id="IPR020846">
    <property type="entry name" value="MFS_dom"/>
</dbReference>
<feature type="transmembrane region" description="Helical" evidence="8">
    <location>
        <begin position="353"/>
        <end position="372"/>
    </location>
</feature>
<feature type="domain" description="Major facilitator superfamily (MFS) profile" evidence="9">
    <location>
        <begin position="25"/>
        <end position="403"/>
    </location>
</feature>
<dbReference type="STRING" id="64969.SAMN02745127_01872"/>
<dbReference type="PANTHER" id="PTHR43271">
    <property type="entry name" value="BLL2771 PROTEIN"/>
    <property type="match status" value="1"/>
</dbReference>
<organism evidence="10 11">
    <name type="scientific">Oceanospirillum multiglobuliferum</name>
    <dbReference type="NCBI Taxonomy" id="64969"/>
    <lineage>
        <taxon>Bacteria</taxon>
        <taxon>Pseudomonadati</taxon>
        <taxon>Pseudomonadota</taxon>
        <taxon>Gammaproteobacteria</taxon>
        <taxon>Oceanospirillales</taxon>
        <taxon>Oceanospirillaceae</taxon>
        <taxon>Oceanospirillum</taxon>
    </lineage>
</organism>
<comment type="caution">
    <text evidence="10">The sequence shown here is derived from an EMBL/GenBank/DDBJ whole genome shotgun (WGS) entry which is preliminary data.</text>
</comment>
<evidence type="ECO:0000259" key="9">
    <source>
        <dbReference type="PROSITE" id="PS50850"/>
    </source>
</evidence>
<feature type="transmembrane region" description="Helical" evidence="8">
    <location>
        <begin position="232"/>
        <end position="253"/>
    </location>
</feature>
<evidence type="ECO:0000256" key="6">
    <source>
        <dbReference type="ARBA" id="ARBA00022989"/>
    </source>
</evidence>
<dbReference type="Pfam" id="PF07690">
    <property type="entry name" value="MFS_1"/>
    <property type="match status" value="2"/>
</dbReference>
<feature type="transmembrane region" description="Helical" evidence="8">
    <location>
        <begin position="294"/>
        <end position="311"/>
    </location>
</feature>
<comment type="subcellular location">
    <subcellularLocation>
        <location evidence="1">Cell membrane</location>
        <topology evidence="1">Multi-pass membrane protein</topology>
    </subcellularLocation>
</comment>